<evidence type="ECO:0000313" key="3">
    <source>
        <dbReference type="Proteomes" id="UP000217265"/>
    </source>
</evidence>
<feature type="domain" description="Transglutaminase-like" evidence="1">
    <location>
        <begin position="172"/>
        <end position="238"/>
    </location>
</feature>
<dbReference type="Pfam" id="PF01841">
    <property type="entry name" value="Transglut_core"/>
    <property type="match status" value="1"/>
</dbReference>
<dbReference type="KEGG" id="vbh:CMV30_10565"/>
<evidence type="ECO:0000259" key="1">
    <source>
        <dbReference type="SMART" id="SM00460"/>
    </source>
</evidence>
<keyword evidence="3" id="KW-1185">Reference proteome</keyword>
<dbReference type="Pfam" id="PF21295">
    <property type="entry name" value="Bact_transglu_N_2"/>
    <property type="match status" value="1"/>
</dbReference>
<sequence length="311" mass="35094">MTSPRRSPVFDITLRVGCNLTYEVTGRATLLLNVQPLRDRQHLVLAESLSLGPNLPAEEFVDSHGNHVFRLDLRPGTNVIKHDAIVSVSSKPDNHDLTDKRPTPVEELPPEYLRYTLPSRYCDSDKLTNFAWEKFGHVEHGWPRVQAISLWLHQNIKYTYMSGRPDLSAWDILQRGYGVCRDFAHLAVALNRTFNIPTRYVTGHLPDIAYPDPENHMDFHAYAEVYLGGHWHTTDARFHVPRIGRVKVSCGLDAVDGAFSTIYGGATLSFFQVFAYQIAPGTVTVGDPLDFTQRLDNQVNIQTNALADNAR</sequence>
<dbReference type="InterPro" id="IPR002931">
    <property type="entry name" value="Transglutaminase-like"/>
</dbReference>
<proteinExistence type="predicted"/>
<dbReference type="AlphaFoldDB" id="A0A290QJ49"/>
<organism evidence="2 3">
    <name type="scientific">Nibricoccus aquaticus</name>
    <dbReference type="NCBI Taxonomy" id="2576891"/>
    <lineage>
        <taxon>Bacteria</taxon>
        <taxon>Pseudomonadati</taxon>
        <taxon>Verrucomicrobiota</taxon>
        <taxon>Opitutia</taxon>
        <taxon>Opitutales</taxon>
        <taxon>Opitutaceae</taxon>
        <taxon>Nibricoccus</taxon>
    </lineage>
</organism>
<dbReference type="PANTHER" id="PTHR33490:SF12">
    <property type="entry name" value="BLL5557 PROTEIN"/>
    <property type="match status" value="1"/>
</dbReference>
<dbReference type="InterPro" id="IPR048930">
    <property type="entry name" value="Bact_transglu_N_2"/>
</dbReference>
<dbReference type="SMART" id="SM00460">
    <property type="entry name" value="TGc"/>
    <property type="match status" value="1"/>
</dbReference>
<dbReference type="SUPFAM" id="SSF54001">
    <property type="entry name" value="Cysteine proteinases"/>
    <property type="match status" value="1"/>
</dbReference>
<dbReference type="PANTHER" id="PTHR33490">
    <property type="entry name" value="BLR5614 PROTEIN-RELATED"/>
    <property type="match status" value="1"/>
</dbReference>
<gene>
    <name evidence="2" type="ORF">CMV30_10565</name>
</gene>
<dbReference type="Proteomes" id="UP000217265">
    <property type="component" value="Chromosome"/>
</dbReference>
<evidence type="ECO:0000313" key="2">
    <source>
        <dbReference type="EMBL" id="ATC64361.1"/>
    </source>
</evidence>
<dbReference type="OrthoDB" id="9787782at2"/>
<dbReference type="Gene3D" id="3.10.620.30">
    <property type="match status" value="1"/>
</dbReference>
<name>A0A290QJ49_9BACT</name>
<reference evidence="2 3" key="1">
    <citation type="submission" date="2017-09" db="EMBL/GenBank/DDBJ databases">
        <title>Complete genome sequence of Verrucomicrobial strain HZ-65, isolated from freshwater.</title>
        <authorList>
            <person name="Choi A."/>
        </authorList>
    </citation>
    <scope>NUCLEOTIDE SEQUENCE [LARGE SCALE GENOMIC DNA]</scope>
    <source>
        <strain evidence="2 3">HZ-65</strain>
    </source>
</reference>
<dbReference type="EMBL" id="CP023344">
    <property type="protein sequence ID" value="ATC64361.1"/>
    <property type="molecule type" value="Genomic_DNA"/>
</dbReference>
<dbReference type="InterPro" id="IPR038765">
    <property type="entry name" value="Papain-like_cys_pep_sf"/>
</dbReference>
<dbReference type="RefSeq" id="WP_096055993.1">
    <property type="nucleotide sequence ID" value="NZ_CP023344.1"/>
</dbReference>
<accession>A0A290QJ49</accession>
<dbReference type="Gene3D" id="2.60.40.2250">
    <property type="match status" value="1"/>
</dbReference>
<protein>
    <submittedName>
        <fullName evidence="2">Transglutaminase</fullName>
    </submittedName>
</protein>